<protein>
    <submittedName>
        <fullName evidence="1">Uncharacterized protein</fullName>
    </submittedName>
</protein>
<dbReference type="AlphaFoldDB" id="A0A9X2BCK3"/>
<keyword evidence="2" id="KW-1185">Reference proteome</keyword>
<reference evidence="1" key="1">
    <citation type="submission" date="2022-04" db="EMBL/GenBank/DDBJ databases">
        <title>Mucilaginibacter sp. RS28 isolated from freshwater.</title>
        <authorList>
            <person name="Ko S.-R."/>
        </authorList>
    </citation>
    <scope>NUCLEOTIDE SEQUENCE</scope>
    <source>
        <strain evidence="1">RS28</strain>
    </source>
</reference>
<sequence length="149" mass="16965">MIVVIALLIIAVITMKKTLEKTTLSELKALRKELINDLEKVTLAINALELPKRKIPVDEDYLNEHVALGVLQYHHNMSIEQKVLHALEKIGAGDATDIGNYILMIDKVIKNDRRVYQKVTVTCSRLFRQGVIEAVKQGRRNLYKLKCDS</sequence>
<evidence type="ECO:0000313" key="2">
    <source>
        <dbReference type="Proteomes" id="UP001139450"/>
    </source>
</evidence>
<dbReference type="EMBL" id="JALJEJ010000002">
    <property type="protein sequence ID" value="MCJ8209388.1"/>
    <property type="molecule type" value="Genomic_DNA"/>
</dbReference>
<accession>A0A9X2BCK3</accession>
<gene>
    <name evidence="1" type="ORF">MUY27_06680</name>
</gene>
<dbReference type="Proteomes" id="UP001139450">
    <property type="component" value="Unassembled WGS sequence"/>
</dbReference>
<organism evidence="1 2">
    <name type="scientific">Mucilaginibacter straminoryzae</name>
    <dbReference type="NCBI Taxonomy" id="2932774"/>
    <lineage>
        <taxon>Bacteria</taxon>
        <taxon>Pseudomonadati</taxon>
        <taxon>Bacteroidota</taxon>
        <taxon>Sphingobacteriia</taxon>
        <taxon>Sphingobacteriales</taxon>
        <taxon>Sphingobacteriaceae</taxon>
        <taxon>Mucilaginibacter</taxon>
    </lineage>
</organism>
<evidence type="ECO:0000313" key="1">
    <source>
        <dbReference type="EMBL" id="MCJ8209388.1"/>
    </source>
</evidence>
<comment type="caution">
    <text evidence="1">The sequence shown here is derived from an EMBL/GenBank/DDBJ whole genome shotgun (WGS) entry which is preliminary data.</text>
</comment>
<name>A0A9X2BCK3_9SPHI</name>
<proteinExistence type="predicted"/>